<accession>C4V426</accession>
<dbReference type="Gene3D" id="3.90.550.10">
    <property type="entry name" value="Spore Coat Polysaccharide Biosynthesis Protein SpsA, Chain A"/>
    <property type="match status" value="1"/>
</dbReference>
<protein>
    <submittedName>
        <fullName evidence="1">Cytidylyltransferase</fullName>
        <ecNumber evidence="1">2.7.7.-</ecNumber>
    </submittedName>
</protein>
<name>C4V426_9FIRM</name>
<sequence>MILRELDRLKECREITRLVLATSSDPMDDELAQTVEAAGYDVYRGSLDDVLGRYYHCAQRYMPTHVVRLTGDCPVIDPHIVDRVTAQHAAGRNDYTSTTERFPDGLDTEVMTYAALEKAYQKADLPSEREHVTLYIRRHPELFRVGTVDCAEDYGAMRWTVDEPQDFALIEKIYERLYPQHPDFTMEDILTLFREDETLAHINQGIMRNEGLKKSIADERVL</sequence>
<dbReference type="EC" id="2.7.7.-" evidence="1"/>
<evidence type="ECO:0000313" key="2">
    <source>
        <dbReference type="Proteomes" id="UP000005309"/>
    </source>
</evidence>
<dbReference type="AlphaFoldDB" id="C4V426"/>
<evidence type="ECO:0000313" key="1">
    <source>
        <dbReference type="EMBL" id="EEQ48290.1"/>
    </source>
</evidence>
<dbReference type="SUPFAM" id="SSF53448">
    <property type="entry name" value="Nucleotide-diphospho-sugar transferases"/>
    <property type="match status" value="1"/>
</dbReference>
<keyword evidence="2" id="KW-1185">Reference proteome</keyword>
<gene>
    <name evidence="1" type="ORF">HMPREF0908_1270</name>
</gene>
<keyword evidence="1" id="KW-0548">Nucleotidyltransferase</keyword>
<comment type="caution">
    <text evidence="1">The sequence shown here is derived from an EMBL/GenBank/DDBJ whole genome shotgun (WGS) entry which is preliminary data.</text>
</comment>
<dbReference type="Pfam" id="PF02348">
    <property type="entry name" value="CTP_transf_3"/>
    <property type="match status" value="1"/>
</dbReference>
<keyword evidence="1" id="KW-0808">Transferase</keyword>
<dbReference type="eggNOG" id="COG1861">
    <property type="taxonomic scope" value="Bacteria"/>
</dbReference>
<reference evidence="1 2" key="1">
    <citation type="submission" date="2009-04" db="EMBL/GenBank/DDBJ databases">
        <authorList>
            <person name="Qin X."/>
            <person name="Bachman B."/>
            <person name="Battles P."/>
            <person name="Bell A."/>
            <person name="Bess C."/>
            <person name="Bickham C."/>
            <person name="Chaboub L."/>
            <person name="Chen D."/>
            <person name="Coyle M."/>
            <person name="Deiros D.R."/>
            <person name="Dinh H."/>
            <person name="Forbes L."/>
            <person name="Fowler G."/>
            <person name="Francisco L."/>
            <person name="Fu Q."/>
            <person name="Gubbala S."/>
            <person name="Hale W."/>
            <person name="Han Y."/>
            <person name="Hemphill L."/>
            <person name="Highlander S.K."/>
            <person name="Hirani K."/>
            <person name="Hogues M."/>
            <person name="Jackson L."/>
            <person name="Jakkamsetti A."/>
            <person name="Javaid M."/>
            <person name="Jiang H."/>
            <person name="Korchina V."/>
            <person name="Kovar C."/>
            <person name="Lara F."/>
            <person name="Lee S."/>
            <person name="Mata R."/>
            <person name="Mathew T."/>
            <person name="Moen C."/>
            <person name="Morales K."/>
            <person name="Munidasa M."/>
            <person name="Nazareth L."/>
            <person name="Ngo R."/>
            <person name="Nguyen L."/>
            <person name="Okwuonu G."/>
            <person name="Ongeri F."/>
            <person name="Patil S."/>
            <person name="Petrosino J."/>
            <person name="Pham C."/>
            <person name="Pham P."/>
            <person name="Pu L.-L."/>
            <person name="Puazo M."/>
            <person name="Raj R."/>
            <person name="Reid J."/>
            <person name="Rouhana J."/>
            <person name="Saada N."/>
            <person name="Shang Y."/>
            <person name="Simmons D."/>
            <person name="Thornton R."/>
            <person name="Warren J."/>
            <person name="Weissenberger G."/>
            <person name="Zhang J."/>
            <person name="Zhang L."/>
            <person name="Zhou C."/>
            <person name="Zhu D."/>
            <person name="Muzny D."/>
            <person name="Worley K."/>
            <person name="Gibbs R."/>
        </authorList>
    </citation>
    <scope>NUCLEOTIDE SEQUENCE [LARGE SCALE GENOMIC DNA]</scope>
    <source>
        <strain evidence="1 2">ATCC 43531</strain>
    </source>
</reference>
<dbReference type="PANTHER" id="PTHR42866">
    <property type="entry name" value="3-DEOXY-MANNO-OCTULOSONATE CYTIDYLYLTRANSFERASE"/>
    <property type="match status" value="1"/>
</dbReference>
<proteinExistence type="predicted"/>
<dbReference type="GO" id="GO:0005829">
    <property type="term" value="C:cytosol"/>
    <property type="evidence" value="ECO:0007669"/>
    <property type="project" value="TreeGrafter"/>
</dbReference>
<organism evidence="1 2">
    <name type="scientific">Selenomonas flueggei ATCC 43531</name>
    <dbReference type="NCBI Taxonomy" id="638302"/>
    <lineage>
        <taxon>Bacteria</taxon>
        <taxon>Bacillati</taxon>
        <taxon>Bacillota</taxon>
        <taxon>Negativicutes</taxon>
        <taxon>Selenomonadales</taxon>
        <taxon>Selenomonadaceae</taxon>
        <taxon>Selenomonas</taxon>
    </lineage>
</organism>
<dbReference type="InterPro" id="IPR003329">
    <property type="entry name" value="Cytidylyl_trans"/>
</dbReference>
<dbReference type="PANTHER" id="PTHR42866:SF1">
    <property type="entry name" value="SPORE COAT POLYSACCHARIDE BIOSYNTHESIS PROTEIN SPSF"/>
    <property type="match status" value="1"/>
</dbReference>
<dbReference type="STRING" id="638302.HMPREF0908_1270"/>
<dbReference type="HOGENOM" id="CLU_072501_0_0_9"/>
<dbReference type="CDD" id="cd02518">
    <property type="entry name" value="GT2_SpsF"/>
    <property type="match status" value="1"/>
</dbReference>
<dbReference type="GO" id="GO:0016779">
    <property type="term" value="F:nucleotidyltransferase activity"/>
    <property type="evidence" value="ECO:0007669"/>
    <property type="project" value="UniProtKB-KW"/>
</dbReference>
<dbReference type="InterPro" id="IPR029044">
    <property type="entry name" value="Nucleotide-diphossugar_trans"/>
</dbReference>
<dbReference type="EMBL" id="ACLA01000020">
    <property type="protein sequence ID" value="EEQ48290.1"/>
    <property type="molecule type" value="Genomic_DNA"/>
</dbReference>
<dbReference type="Proteomes" id="UP000005309">
    <property type="component" value="Unassembled WGS sequence"/>
</dbReference>